<evidence type="ECO:0000313" key="3">
    <source>
        <dbReference type="Proteomes" id="UP000287651"/>
    </source>
</evidence>
<feature type="compositionally biased region" description="Basic and acidic residues" evidence="1">
    <location>
        <begin position="71"/>
        <end position="93"/>
    </location>
</feature>
<protein>
    <submittedName>
        <fullName evidence="2">Uncharacterized protein</fullName>
    </submittedName>
</protein>
<evidence type="ECO:0000313" key="2">
    <source>
        <dbReference type="EMBL" id="RRT64404.1"/>
    </source>
</evidence>
<accession>A0A426ZKG8</accession>
<sequence>MMSLAGLRGMPKVSIGKPRSAARATIFSPEVQEIPVEAAPKVATSPTPKRPTEGSTPHHEGSTCMHKRVKMTVEKHKSRRSEGSSRAHSKGKESVASGGEPVKPTYCRPKSIKELCKTTMRTDDEGYYALKMIDLPPQDPDSEMWDRWEALKNSA</sequence>
<name>A0A426ZKG8_ENSVE</name>
<proteinExistence type="predicted"/>
<dbReference type="EMBL" id="AMZH03006208">
    <property type="protein sequence ID" value="RRT64404.1"/>
    <property type="molecule type" value="Genomic_DNA"/>
</dbReference>
<comment type="caution">
    <text evidence="2">The sequence shown here is derived from an EMBL/GenBank/DDBJ whole genome shotgun (WGS) entry which is preliminary data.</text>
</comment>
<dbReference type="AlphaFoldDB" id="A0A426ZKG8"/>
<feature type="region of interest" description="Disordered" evidence="1">
    <location>
        <begin position="34"/>
        <end position="107"/>
    </location>
</feature>
<organism evidence="2 3">
    <name type="scientific">Ensete ventricosum</name>
    <name type="common">Abyssinian banana</name>
    <name type="synonym">Musa ensete</name>
    <dbReference type="NCBI Taxonomy" id="4639"/>
    <lineage>
        <taxon>Eukaryota</taxon>
        <taxon>Viridiplantae</taxon>
        <taxon>Streptophyta</taxon>
        <taxon>Embryophyta</taxon>
        <taxon>Tracheophyta</taxon>
        <taxon>Spermatophyta</taxon>
        <taxon>Magnoliopsida</taxon>
        <taxon>Liliopsida</taxon>
        <taxon>Zingiberales</taxon>
        <taxon>Musaceae</taxon>
        <taxon>Ensete</taxon>
    </lineage>
</organism>
<feature type="region of interest" description="Disordered" evidence="1">
    <location>
        <begin position="1"/>
        <end position="21"/>
    </location>
</feature>
<evidence type="ECO:0000256" key="1">
    <source>
        <dbReference type="SAM" id="MobiDB-lite"/>
    </source>
</evidence>
<dbReference type="Proteomes" id="UP000287651">
    <property type="component" value="Unassembled WGS sequence"/>
</dbReference>
<reference evidence="2 3" key="1">
    <citation type="journal article" date="2014" name="Agronomy (Basel)">
        <title>A Draft Genome Sequence for Ensete ventricosum, the Drought-Tolerant Tree Against Hunger.</title>
        <authorList>
            <person name="Harrison J."/>
            <person name="Moore K.A."/>
            <person name="Paszkiewicz K."/>
            <person name="Jones T."/>
            <person name="Grant M."/>
            <person name="Ambacheew D."/>
            <person name="Muzemil S."/>
            <person name="Studholme D.J."/>
        </authorList>
    </citation>
    <scope>NUCLEOTIDE SEQUENCE [LARGE SCALE GENOMIC DNA]</scope>
</reference>
<gene>
    <name evidence="2" type="ORF">B296_00020212</name>
</gene>
<feature type="compositionally biased region" description="Basic and acidic residues" evidence="1">
    <location>
        <begin position="50"/>
        <end position="61"/>
    </location>
</feature>